<dbReference type="STRING" id="126957.T1IN88"/>
<dbReference type="Gene3D" id="1.10.510.10">
    <property type="entry name" value="Transferase(Phosphotransferase) domain 1"/>
    <property type="match status" value="1"/>
</dbReference>
<evidence type="ECO:0000313" key="3">
    <source>
        <dbReference type="Proteomes" id="UP000014500"/>
    </source>
</evidence>
<proteinExistence type="predicted"/>
<feature type="domain" description="Protein kinase" evidence="1">
    <location>
        <begin position="1"/>
        <end position="239"/>
    </location>
</feature>
<dbReference type="EMBL" id="JH431152">
    <property type="status" value="NOT_ANNOTATED_CDS"/>
    <property type="molecule type" value="Genomic_DNA"/>
</dbReference>
<dbReference type="InterPro" id="IPR011009">
    <property type="entry name" value="Kinase-like_dom_sf"/>
</dbReference>
<evidence type="ECO:0000259" key="1">
    <source>
        <dbReference type="PROSITE" id="PS50011"/>
    </source>
</evidence>
<protein>
    <recommendedName>
        <fullName evidence="1">Protein kinase domain-containing protein</fullName>
    </recommendedName>
</protein>
<sequence length="239" mass="26905">MEFYGNNIMKTLWNLFLIGRMWKTKAIWGLCKGIRLAYLKVVDGVHLSVSPCLHLNYIHGNLKGYKELSVIGFSLDRRHCLLLMSCNICCLKTLKMSVLGMIINFNYMDGADLCFEIVKRASAGFVYSEAVARFPLGRNSDRKFSAAAEKLIMFRNCLNGDSHYMRQILDALSYCHKNDIIHRDIKPHCVLLATKENSAPVKVGGFGVAIQLEECGYVNGATRLCDRINPGSRSRNLAT</sequence>
<reference evidence="3" key="1">
    <citation type="submission" date="2011-05" db="EMBL/GenBank/DDBJ databases">
        <authorList>
            <person name="Richards S.R."/>
            <person name="Qu J."/>
            <person name="Jiang H."/>
            <person name="Jhangiani S.N."/>
            <person name="Agravi P."/>
            <person name="Goodspeed R."/>
            <person name="Gross S."/>
            <person name="Mandapat C."/>
            <person name="Jackson L."/>
            <person name="Mathew T."/>
            <person name="Pu L."/>
            <person name="Thornton R."/>
            <person name="Saada N."/>
            <person name="Wilczek-Boney K.B."/>
            <person name="Lee S."/>
            <person name="Kovar C."/>
            <person name="Wu Y."/>
            <person name="Scherer S.E."/>
            <person name="Worley K.C."/>
            <person name="Muzny D.M."/>
            <person name="Gibbs R."/>
        </authorList>
    </citation>
    <scope>NUCLEOTIDE SEQUENCE</scope>
    <source>
        <strain evidence="3">Brora</strain>
    </source>
</reference>
<dbReference type="PhylomeDB" id="T1IN88"/>
<dbReference type="HOGENOM" id="CLU_1162420_0_0_1"/>
<dbReference type="GO" id="GO:0004672">
    <property type="term" value="F:protein kinase activity"/>
    <property type="evidence" value="ECO:0007669"/>
    <property type="project" value="InterPro"/>
</dbReference>
<dbReference type="PROSITE" id="PS50011">
    <property type="entry name" value="PROTEIN_KINASE_DOM"/>
    <property type="match status" value="1"/>
</dbReference>
<dbReference type="Pfam" id="PF00069">
    <property type="entry name" value="Pkinase"/>
    <property type="match status" value="1"/>
</dbReference>
<dbReference type="SUPFAM" id="SSF56112">
    <property type="entry name" value="Protein kinase-like (PK-like)"/>
    <property type="match status" value="1"/>
</dbReference>
<dbReference type="AlphaFoldDB" id="T1IN88"/>
<dbReference type="eggNOG" id="KOG0033">
    <property type="taxonomic scope" value="Eukaryota"/>
</dbReference>
<accession>T1IN88</accession>
<dbReference type="GO" id="GO:0005524">
    <property type="term" value="F:ATP binding"/>
    <property type="evidence" value="ECO:0007669"/>
    <property type="project" value="InterPro"/>
</dbReference>
<name>T1IN88_STRMM</name>
<reference evidence="2" key="2">
    <citation type="submission" date="2015-02" db="UniProtKB">
        <authorList>
            <consortium name="EnsemblMetazoa"/>
        </authorList>
    </citation>
    <scope>IDENTIFICATION</scope>
</reference>
<organism evidence="2 3">
    <name type="scientific">Strigamia maritima</name>
    <name type="common">European centipede</name>
    <name type="synonym">Geophilus maritimus</name>
    <dbReference type="NCBI Taxonomy" id="126957"/>
    <lineage>
        <taxon>Eukaryota</taxon>
        <taxon>Metazoa</taxon>
        <taxon>Ecdysozoa</taxon>
        <taxon>Arthropoda</taxon>
        <taxon>Myriapoda</taxon>
        <taxon>Chilopoda</taxon>
        <taxon>Pleurostigmophora</taxon>
        <taxon>Geophilomorpha</taxon>
        <taxon>Linotaeniidae</taxon>
        <taxon>Strigamia</taxon>
    </lineage>
</organism>
<keyword evidence="3" id="KW-1185">Reference proteome</keyword>
<dbReference type="EnsemblMetazoa" id="SMAR002465-RA">
    <property type="protein sequence ID" value="SMAR002465-PA"/>
    <property type="gene ID" value="SMAR002465"/>
</dbReference>
<dbReference type="Proteomes" id="UP000014500">
    <property type="component" value="Unassembled WGS sequence"/>
</dbReference>
<evidence type="ECO:0000313" key="2">
    <source>
        <dbReference type="EnsemblMetazoa" id="SMAR002465-PA"/>
    </source>
</evidence>
<dbReference type="InterPro" id="IPR000719">
    <property type="entry name" value="Prot_kinase_dom"/>
</dbReference>
<dbReference type="PANTHER" id="PTHR24347">
    <property type="entry name" value="SERINE/THREONINE-PROTEIN KINASE"/>
    <property type="match status" value="1"/>
</dbReference>